<evidence type="ECO:0000313" key="2">
    <source>
        <dbReference type="Proteomes" id="UP000647339"/>
    </source>
</evidence>
<reference evidence="2" key="1">
    <citation type="journal article" date="2019" name="Int. J. Syst. Evol. Microbiol.">
        <title>The Global Catalogue of Microorganisms (GCM) 10K type strain sequencing project: providing services to taxonomists for standard genome sequencing and annotation.</title>
        <authorList>
            <consortium name="The Broad Institute Genomics Platform"/>
            <consortium name="The Broad Institute Genome Sequencing Center for Infectious Disease"/>
            <person name="Wu L."/>
            <person name="Ma J."/>
        </authorList>
    </citation>
    <scope>NUCLEOTIDE SEQUENCE [LARGE SCALE GENOMIC DNA]</scope>
    <source>
        <strain evidence="2">CGMCC 1.15407</strain>
    </source>
</reference>
<keyword evidence="2" id="KW-1185">Reference proteome</keyword>
<gene>
    <name evidence="1" type="ORF">GCM10011339_35940</name>
</gene>
<protein>
    <submittedName>
        <fullName evidence="1">Uncharacterized protein</fullName>
    </submittedName>
</protein>
<proteinExistence type="predicted"/>
<evidence type="ECO:0000313" key="1">
    <source>
        <dbReference type="EMBL" id="GGF44255.1"/>
    </source>
</evidence>
<dbReference type="RefSeq" id="WP_137404385.1">
    <property type="nucleotide sequence ID" value="NZ_BMIU01000021.1"/>
</dbReference>
<accession>A0ABQ1V9T8</accession>
<organism evidence="1 2">
    <name type="scientific">Echinicola rosea</name>
    <dbReference type="NCBI Taxonomy" id="1807691"/>
    <lineage>
        <taxon>Bacteria</taxon>
        <taxon>Pseudomonadati</taxon>
        <taxon>Bacteroidota</taxon>
        <taxon>Cytophagia</taxon>
        <taxon>Cytophagales</taxon>
        <taxon>Cyclobacteriaceae</taxon>
        <taxon>Echinicola</taxon>
    </lineage>
</organism>
<dbReference type="Proteomes" id="UP000647339">
    <property type="component" value="Unassembled WGS sequence"/>
</dbReference>
<sequence>MEKISVSKVVESRRKTENSKITLINNLKKSNQQIDSEGGGDYWVTSNCAISNYFKSEDSTLINEKIDDLVNRADNANAKISKTMYQRNIEILYGFEDFDFSNYKPVGKLNYLAKPMSKSIMKINDLPIQVRPSHVYSFVEGNNKKIGAIWFISKLKGYRLEEISLYTDVLFRYLEKHYTKEYVIGPKYGIAMDVVNRKEIRYNQILMDDVTSPLNSTIEMIKKLL</sequence>
<name>A0ABQ1V9T8_9BACT</name>
<comment type="caution">
    <text evidence="1">The sequence shown here is derived from an EMBL/GenBank/DDBJ whole genome shotgun (WGS) entry which is preliminary data.</text>
</comment>
<dbReference type="EMBL" id="BMIU01000021">
    <property type="protein sequence ID" value="GGF44255.1"/>
    <property type="molecule type" value="Genomic_DNA"/>
</dbReference>